<dbReference type="EMBL" id="JADGKB010000146">
    <property type="protein sequence ID" value="KAJ3252290.1"/>
    <property type="molecule type" value="Genomic_DNA"/>
</dbReference>
<dbReference type="Proteomes" id="UP001210925">
    <property type="component" value="Unassembled WGS sequence"/>
</dbReference>
<gene>
    <name evidence="2" type="ORF">HK103_001635</name>
</gene>
<comment type="caution">
    <text evidence="2">The sequence shown here is derived from an EMBL/GenBank/DDBJ whole genome shotgun (WGS) entry which is preliminary data.</text>
</comment>
<evidence type="ECO:0000313" key="2">
    <source>
        <dbReference type="EMBL" id="KAJ3252290.1"/>
    </source>
</evidence>
<proteinExistence type="predicted"/>
<name>A0AAD5UAK1_9FUNG</name>
<accession>A0AAD5UAK1</accession>
<dbReference type="AlphaFoldDB" id="A0AAD5UAK1"/>
<sequence length="533" mass="61330">MEETKFHSKTKNSLITELRSQNRFTELENNGYSMAKLPNLLLDDKRSSFSKSTISRESSLRRGKTRMGTAQPDPYGSLMSRVENIFETDSIPTKPDLVITRKHTGKIYPEEKLSIPLSDEAPRLTRKLTGQKSIAEQSVRPSIKSRMTDRKKFDYQQELDLLKFKEEIEFQDSDEELDELSDNESFESLQDSREEEIWTPPEAFKSLEDIKQSKIFTNTPQDMKPGLILGLSALHKDGIRFDPKGVGSIFEWATSSSQWRRIGIKKPTATNVAVPLGPKGYVDAAIVFAEKQMEAWEKMKAEMLSRTGQKATKFKSFHDVINIIQRLKQLGMNPQLLNRVDKSTLNIIISIKLWKKRALDNRKLRNEPIRKVLFKEEREFACRVPPMIQEYILEESVKVIENYEKLYENFLGAENEKTVGSRKHKRKILSQQIQPDSALEEEQQGVARKMFSMRSLRFGSFRSSNARIVPVNDIESSQGINEEPEENEDLQVVVVSNKSTLPPVRGALRRGSKIAPMRDEILIKIEEDQEDQE</sequence>
<feature type="region of interest" description="Disordered" evidence="1">
    <location>
        <begin position="51"/>
        <end position="76"/>
    </location>
</feature>
<organism evidence="2 3">
    <name type="scientific">Boothiomyces macroporosus</name>
    <dbReference type="NCBI Taxonomy" id="261099"/>
    <lineage>
        <taxon>Eukaryota</taxon>
        <taxon>Fungi</taxon>
        <taxon>Fungi incertae sedis</taxon>
        <taxon>Chytridiomycota</taxon>
        <taxon>Chytridiomycota incertae sedis</taxon>
        <taxon>Chytridiomycetes</taxon>
        <taxon>Rhizophydiales</taxon>
        <taxon>Terramycetaceae</taxon>
        <taxon>Boothiomyces</taxon>
    </lineage>
</organism>
<reference evidence="2" key="1">
    <citation type="submission" date="2020-05" db="EMBL/GenBank/DDBJ databases">
        <title>Phylogenomic resolution of chytrid fungi.</title>
        <authorList>
            <person name="Stajich J.E."/>
            <person name="Amses K."/>
            <person name="Simmons R."/>
            <person name="Seto K."/>
            <person name="Myers J."/>
            <person name="Bonds A."/>
            <person name="Quandt C.A."/>
            <person name="Barry K."/>
            <person name="Liu P."/>
            <person name="Grigoriev I."/>
            <person name="Longcore J.E."/>
            <person name="James T.Y."/>
        </authorList>
    </citation>
    <scope>NUCLEOTIDE SEQUENCE</scope>
    <source>
        <strain evidence="2">PLAUS21</strain>
    </source>
</reference>
<keyword evidence="3" id="KW-1185">Reference proteome</keyword>
<feature type="compositionally biased region" description="Acidic residues" evidence="1">
    <location>
        <begin position="173"/>
        <end position="185"/>
    </location>
</feature>
<evidence type="ECO:0000313" key="3">
    <source>
        <dbReference type="Proteomes" id="UP001210925"/>
    </source>
</evidence>
<protein>
    <submittedName>
        <fullName evidence="2">Uncharacterized protein</fullName>
    </submittedName>
</protein>
<evidence type="ECO:0000256" key="1">
    <source>
        <dbReference type="SAM" id="MobiDB-lite"/>
    </source>
</evidence>
<feature type="region of interest" description="Disordered" evidence="1">
    <location>
        <begin position="173"/>
        <end position="194"/>
    </location>
</feature>